<proteinExistence type="predicted"/>
<keyword evidence="1" id="KW-1133">Transmembrane helix</keyword>
<feature type="transmembrane region" description="Helical" evidence="1">
    <location>
        <begin position="113"/>
        <end position="131"/>
    </location>
</feature>
<dbReference type="EMBL" id="JABTTQ020001179">
    <property type="protein sequence ID" value="KAK6134102.1"/>
    <property type="molecule type" value="Genomic_DNA"/>
</dbReference>
<evidence type="ECO:0000256" key="1">
    <source>
        <dbReference type="SAM" id="Phobius"/>
    </source>
</evidence>
<dbReference type="InterPro" id="IPR050662">
    <property type="entry name" value="Sec-metab_biosynth-thioest"/>
</dbReference>
<dbReference type="Gene3D" id="1.10.10.10">
    <property type="entry name" value="Winged helix-like DNA-binding domain superfamily/Winged helix DNA-binding domain"/>
    <property type="match status" value="1"/>
</dbReference>
<dbReference type="InterPro" id="IPR041516">
    <property type="entry name" value="LACTB2_WH"/>
</dbReference>
<dbReference type="PANTHER" id="PTHR23131:SF0">
    <property type="entry name" value="ENDORIBONUCLEASE LACTB2"/>
    <property type="match status" value="1"/>
</dbReference>
<dbReference type="Pfam" id="PF17778">
    <property type="entry name" value="WHD_BLACT"/>
    <property type="match status" value="1"/>
</dbReference>
<gene>
    <name evidence="3" type="ORF">DH2020_032160</name>
</gene>
<reference evidence="3 4" key="1">
    <citation type="journal article" date="2021" name="Comput. Struct. Biotechnol. J.">
        <title>De novo genome assembly of the potent medicinal plant Rehmannia glutinosa using nanopore technology.</title>
        <authorList>
            <person name="Ma L."/>
            <person name="Dong C."/>
            <person name="Song C."/>
            <person name="Wang X."/>
            <person name="Zheng X."/>
            <person name="Niu Y."/>
            <person name="Chen S."/>
            <person name="Feng W."/>
        </authorList>
    </citation>
    <scope>NUCLEOTIDE SEQUENCE [LARGE SCALE GENOMIC DNA]</scope>
    <source>
        <strain evidence="3">DH-2019</strain>
    </source>
</reference>
<sequence>MHGRINMWPKHMLCGYLKNRRNRESTILKAIEDGAKTLFDIVAHTYADVDRSLWVPAASNVRLHVDHLAQQNKLPKEFSMQRFQSTCKLNFFSRWIWEYLRSSLYIKHRRLQVIKVVGAGAVAAVAVLYSIRQILSSKKNM</sequence>
<protein>
    <recommendedName>
        <fullName evidence="2">LACTB2 winged helix domain-containing protein</fullName>
    </recommendedName>
</protein>
<comment type="caution">
    <text evidence="3">The sequence shown here is derived from an EMBL/GenBank/DDBJ whole genome shotgun (WGS) entry which is preliminary data.</text>
</comment>
<accession>A0ABR0VG12</accession>
<organism evidence="3 4">
    <name type="scientific">Rehmannia glutinosa</name>
    <name type="common">Chinese foxglove</name>
    <dbReference type="NCBI Taxonomy" id="99300"/>
    <lineage>
        <taxon>Eukaryota</taxon>
        <taxon>Viridiplantae</taxon>
        <taxon>Streptophyta</taxon>
        <taxon>Embryophyta</taxon>
        <taxon>Tracheophyta</taxon>
        <taxon>Spermatophyta</taxon>
        <taxon>Magnoliopsida</taxon>
        <taxon>eudicotyledons</taxon>
        <taxon>Gunneridae</taxon>
        <taxon>Pentapetalae</taxon>
        <taxon>asterids</taxon>
        <taxon>lamiids</taxon>
        <taxon>Lamiales</taxon>
        <taxon>Orobanchaceae</taxon>
        <taxon>Rehmannieae</taxon>
        <taxon>Rehmannia</taxon>
    </lineage>
</organism>
<keyword evidence="4" id="KW-1185">Reference proteome</keyword>
<keyword evidence="1" id="KW-0472">Membrane</keyword>
<evidence type="ECO:0000313" key="4">
    <source>
        <dbReference type="Proteomes" id="UP001318860"/>
    </source>
</evidence>
<name>A0ABR0VG12_REHGL</name>
<evidence type="ECO:0000313" key="3">
    <source>
        <dbReference type="EMBL" id="KAK6134102.1"/>
    </source>
</evidence>
<keyword evidence="1" id="KW-0812">Transmembrane</keyword>
<feature type="domain" description="LACTB2 winged helix" evidence="2">
    <location>
        <begin position="37"/>
        <end position="73"/>
    </location>
</feature>
<dbReference type="PANTHER" id="PTHR23131">
    <property type="entry name" value="ENDORIBONUCLEASE LACTB2"/>
    <property type="match status" value="1"/>
</dbReference>
<evidence type="ECO:0000259" key="2">
    <source>
        <dbReference type="Pfam" id="PF17778"/>
    </source>
</evidence>
<dbReference type="Proteomes" id="UP001318860">
    <property type="component" value="Unassembled WGS sequence"/>
</dbReference>
<dbReference type="InterPro" id="IPR036388">
    <property type="entry name" value="WH-like_DNA-bd_sf"/>
</dbReference>